<dbReference type="CDD" id="cd05380">
    <property type="entry name" value="CAP_euk"/>
    <property type="match status" value="1"/>
</dbReference>
<keyword evidence="3" id="KW-1185">Reference proteome</keyword>
<dbReference type="Pfam" id="PF00188">
    <property type="entry name" value="CAP"/>
    <property type="match status" value="1"/>
</dbReference>
<accession>A0A0C2FKV5</accession>
<dbReference type="AlphaFoldDB" id="A0A0C2FKV5"/>
<evidence type="ECO:0000313" key="2">
    <source>
        <dbReference type="EMBL" id="KIH49215.1"/>
    </source>
</evidence>
<name>A0A0C2FKV5_9BILA</name>
<dbReference type="InterPro" id="IPR014044">
    <property type="entry name" value="CAP_dom"/>
</dbReference>
<gene>
    <name evidence="2" type="ORF">ANCDUO_20711</name>
</gene>
<dbReference type="OrthoDB" id="414826at2759"/>
<protein>
    <recommendedName>
        <fullName evidence="1">SCP domain-containing protein</fullName>
    </recommendedName>
</protein>
<feature type="domain" description="SCP" evidence="1">
    <location>
        <begin position="4"/>
        <end position="64"/>
    </location>
</feature>
<reference evidence="2 3" key="1">
    <citation type="submission" date="2013-12" db="EMBL/GenBank/DDBJ databases">
        <title>Draft genome of the parsitic nematode Ancylostoma duodenale.</title>
        <authorList>
            <person name="Mitreva M."/>
        </authorList>
    </citation>
    <scope>NUCLEOTIDE SEQUENCE [LARGE SCALE GENOMIC DNA]</scope>
    <source>
        <strain evidence="2 3">Zhejiang</strain>
    </source>
</reference>
<dbReference type="Proteomes" id="UP000054047">
    <property type="component" value="Unassembled WGS sequence"/>
</dbReference>
<organism evidence="2 3">
    <name type="scientific">Ancylostoma duodenale</name>
    <dbReference type="NCBI Taxonomy" id="51022"/>
    <lineage>
        <taxon>Eukaryota</taxon>
        <taxon>Metazoa</taxon>
        <taxon>Ecdysozoa</taxon>
        <taxon>Nematoda</taxon>
        <taxon>Chromadorea</taxon>
        <taxon>Rhabditida</taxon>
        <taxon>Rhabditina</taxon>
        <taxon>Rhabditomorpha</taxon>
        <taxon>Strongyloidea</taxon>
        <taxon>Ancylostomatidae</taxon>
        <taxon>Ancylostomatinae</taxon>
        <taxon>Ancylostoma</taxon>
    </lineage>
</organism>
<dbReference type="SUPFAM" id="SSF55797">
    <property type="entry name" value="PR-1-like"/>
    <property type="match status" value="1"/>
</dbReference>
<proteinExistence type="predicted"/>
<evidence type="ECO:0000313" key="3">
    <source>
        <dbReference type="Proteomes" id="UP000054047"/>
    </source>
</evidence>
<dbReference type="Gene3D" id="3.40.33.10">
    <property type="entry name" value="CAP"/>
    <property type="match status" value="1"/>
</dbReference>
<dbReference type="InterPro" id="IPR035940">
    <property type="entry name" value="CAP_sf"/>
</dbReference>
<evidence type="ECO:0000259" key="1">
    <source>
        <dbReference type="Pfam" id="PF00188"/>
    </source>
</evidence>
<dbReference type="EMBL" id="KN754509">
    <property type="protein sequence ID" value="KIH49215.1"/>
    <property type="molecule type" value="Genomic_DNA"/>
</dbReference>
<sequence>MALLTKHNTLRESIAKGNEPNYQGNLPSAKNMYKLKYDCKMEVELQKEIASCVGKATFSERYGQNILV</sequence>